<dbReference type="RefSeq" id="WP_197004291.1">
    <property type="nucleotide sequence ID" value="NZ_BONS01000020.1"/>
</dbReference>
<protein>
    <submittedName>
        <fullName evidence="1">Uncharacterized protein</fullName>
    </submittedName>
</protein>
<evidence type="ECO:0000313" key="1">
    <source>
        <dbReference type="EMBL" id="MBG6137416.1"/>
    </source>
</evidence>
<organism evidence="1 2">
    <name type="scientific">Longispora fulva</name>
    <dbReference type="NCBI Taxonomy" id="619741"/>
    <lineage>
        <taxon>Bacteria</taxon>
        <taxon>Bacillati</taxon>
        <taxon>Actinomycetota</taxon>
        <taxon>Actinomycetes</taxon>
        <taxon>Micromonosporales</taxon>
        <taxon>Micromonosporaceae</taxon>
        <taxon>Longispora</taxon>
    </lineage>
</organism>
<gene>
    <name evidence="1" type="ORF">IW245_003610</name>
</gene>
<name>A0A8J7GU79_9ACTN</name>
<accession>A0A8J7GU79</accession>
<evidence type="ECO:0000313" key="2">
    <source>
        <dbReference type="Proteomes" id="UP000622552"/>
    </source>
</evidence>
<dbReference type="Proteomes" id="UP000622552">
    <property type="component" value="Unassembled WGS sequence"/>
</dbReference>
<sequence length="67" mass="7339">MTVYYSAWALPGPPERCRYAGLGLAVLTDTEALDVLRLAGGRHGHLVAVRCAPCDGWHIRPRTGHTR</sequence>
<proteinExistence type="predicted"/>
<comment type="caution">
    <text evidence="1">The sequence shown here is derived from an EMBL/GenBank/DDBJ whole genome shotgun (WGS) entry which is preliminary data.</text>
</comment>
<reference evidence="1" key="1">
    <citation type="submission" date="2020-11" db="EMBL/GenBank/DDBJ databases">
        <title>Sequencing the genomes of 1000 actinobacteria strains.</title>
        <authorList>
            <person name="Klenk H.-P."/>
        </authorList>
    </citation>
    <scope>NUCLEOTIDE SEQUENCE</scope>
    <source>
        <strain evidence="1">DSM 45356</strain>
    </source>
</reference>
<keyword evidence="2" id="KW-1185">Reference proteome</keyword>
<dbReference type="EMBL" id="JADOUF010000001">
    <property type="protein sequence ID" value="MBG6137416.1"/>
    <property type="molecule type" value="Genomic_DNA"/>
</dbReference>
<dbReference type="AlphaFoldDB" id="A0A8J7GU79"/>